<evidence type="ECO:0000313" key="1">
    <source>
        <dbReference type="EMBL" id="QRI45072.1"/>
    </source>
</evidence>
<protein>
    <submittedName>
        <fullName evidence="1">Uncharacterized protein</fullName>
    </submittedName>
</protein>
<dbReference type="GeneID" id="80020082"/>
<sequence length="125" mass="13484">MTRGDFKLVTHPEKAPAVDFITRSSVGPFVDTGVDVIMRSQPGNPVITERVYLSVATIGHLAQLAGVTADATISPLMEKQLIARGKLEGLREGLDGQLADLGRTLRRWLDDAGIGDPYSDRDPSL</sequence>
<accession>A0A890UT18</accession>
<dbReference type="RefSeq" id="YP_010755428.1">
    <property type="nucleotide sequence ID" value="NC_073470.1"/>
</dbReference>
<reference evidence="1" key="1">
    <citation type="submission" date="2021-01" db="EMBL/GenBank/DDBJ databases">
        <authorList>
            <person name="Weegman M.K."/>
            <person name="Spring A.S."/>
            <person name="Bonilla J.A."/>
            <person name="Klyczek K."/>
            <person name="Garlena R.A."/>
            <person name="Russell D.A."/>
            <person name="Pope W.H."/>
            <person name="Jacobs-Sera D."/>
            <person name="Hatfull G.F."/>
        </authorList>
    </citation>
    <scope>NUCLEOTIDE SEQUENCE</scope>
</reference>
<name>A0A890UT18_9CAUD</name>
<organism evidence="1 2">
    <name type="scientific">Microbacterium phage Shocker</name>
    <dbReference type="NCBI Taxonomy" id="2805839"/>
    <lineage>
        <taxon>Viruses</taxon>
        <taxon>Duplodnaviria</taxon>
        <taxon>Heunggongvirae</taxon>
        <taxon>Uroviricota</taxon>
        <taxon>Caudoviricetes</taxon>
        <taxon>Shockervirus</taxon>
        <taxon>Shockervirus shocker</taxon>
    </lineage>
</organism>
<dbReference type="Proteomes" id="UP000654052">
    <property type="component" value="Segment"/>
</dbReference>
<keyword evidence="2" id="KW-1185">Reference proteome</keyword>
<proteinExistence type="predicted"/>
<dbReference type="EMBL" id="MW507126">
    <property type="protein sequence ID" value="QRI45072.1"/>
    <property type="molecule type" value="Genomic_DNA"/>
</dbReference>
<evidence type="ECO:0000313" key="2">
    <source>
        <dbReference type="Proteomes" id="UP000654052"/>
    </source>
</evidence>
<dbReference type="KEGG" id="vg:80020082"/>
<gene>
    <name evidence="1" type="primary">18</name>
    <name evidence="1" type="ORF">SEA_SHOCKER_18</name>
</gene>